<feature type="compositionally biased region" description="Basic and acidic residues" evidence="4">
    <location>
        <begin position="1213"/>
        <end position="1225"/>
    </location>
</feature>
<dbReference type="InterPro" id="IPR052445">
    <property type="entry name" value="ZnF-G_patch_domain"/>
</dbReference>
<keyword evidence="2" id="KW-0863">Zinc-finger</keyword>
<dbReference type="InterPro" id="IPR013087">
    <property type="entry name" value="Znf_C2H2_type"/>
</dbReference>
<feature type="compositionally biased region" description="Basic and acidic residues" evidence="4">
    <location>
        <begin position="97"/>
        <end position="113"/>
    </location>
</feature>
<feature type="domain" description="C2H2-type" evidence="5">
    <location>
        <begin position="46"/>
        <end position="68"/>
    </location>
</feature>
<dbReference type="Gene3D" id="3.30.160.60">
    <property type="entry name" value="Classic Zinc Finger"/>
    <property type="match status" value="1"/>
</dbReference>
<proteinExistence type="predicted"/>
<feature type="compositionally biased region" description="Basic residues" evidence="4">
    <location>
        <begin position="1058"/>
        <end position="1069"/>
    </location>
</feature>
<evidence type="ECO:0000256" key="3">
    <source>
        <dbReference type="ARBA" id="ARBA00022833"/>
    </source>
</evidence>
<organism evidence="6 7">
    <name type="scientific">Sander lucioperca</name>
    <name type="common">Pike-perch</name>
    <name type="synonym">Perca lucioperca</name>
    <dbReference type="NCBI Taxonomy" id="283035"/>
    <lineage>
        <taxon>Eukaryota</taxon>
        <taxon>Metazoa</taxon>
        <taxon>Chordata</taxon>
        <taxon>Craniata</taxon>
        <taxon>Vertebrata</taxon>
        <taxon>Euteleostomi</taxon>
        <taxon>Actinopterygii</taxon>
        <taxon>Neopterygii</taxon>
        <taxon>Teleostei</taxon>
        <taxon>Neoteleostei</taxon>
        <taxon>Acanthomorphata</taxon>
        <taxon>Eupercaria</taxon>
        <taxon>Perciformes</taxon>
        <taxon>Percoidei</taxon>
        <taxon>Percidae</taxon>
        <taxon>Luciopercinae</taxon>
        <taxon>Sander</taxon>
    </lineage>
</organism>
<evidence type="ECO:0000259" key="5">
    <source>
        <dbReference type="PROSITE" id="PS00028"/>
    </source>
</evidence>
<feature type="compositionally biased region" description="Basic and acidic residues" evidence="4">
    <location>
        <begin position="1038"/>
        <end position="1050"/>
    </location>
</feature>
<dbReference type="GO" id="GO:0005634">
    <property type="term" value="C:nucleus"/>
    <property type="evidence" value="ECO:0007669"/>
    <property type="project" value="TreeGrafter"/>
</dbReference>
<dbReference type="GO" id="GO:0008270">
    <property type="term" value="F:zinc ion binding"/>
    <property type="evidence" value="ECO:0007669"/>
    <property type="project" value="UniProtKB-KW"/>
</dbReference>
<feature type="compositionally biased region" description="Polar residues" evidence="4">
    <location>
        <begin position="524"/>
        <end position="558"/>
    </location>
</feature>
<feature type="region of interest" description="Disordered" evidence="4">
    <location>
        <begin position="1423"/>
        <end position="1472"/>
    </location>
</feature>
<feature type="compositionally biased region" description="Basic residues" evidence="4">
    <location>
        <begin position="710"/>
        <end position="733"/>
    </location>
</feature>
<feature type="region of interest" description="Disordered" evidence="4">
    <location>
        <begin position="708"/>
        <end position="820"/>
    </location>
</feature>
<reference evidence="6" key="2">
    <citation type="submission" date="2025-09" db="UniProtKB">
        <authorList>
            <consortium name="Ensembl"/>
        </authorList>
    </citation>
    <scope>IDENTIFICATION</scope>
</reference>
<feature type="region of interest" description="Disordered" evidence="4">
    <location>
        <begin position="990"/>
        <end position="1069"/>
    </location>
</feature>
<feature type="compositionally biased region" description="Polar residues" evidence="4">
    <location>
        <begin position="1254"/>
        <end position="1265"/>
    </location>
</feature>
<keyword evidence="3" id="KW-0862">Zinc</keyword>
<reference evidence="6" key="1">
    <citation type="submission" date="2025-08" db="UniProtKB">
        <authorList>
            <consortium name="Ensembl"/>
        </authorList>
    </citation>
    <scope>IDENTIFICATION</scope>
</reference>
<feature type="region of interest" description="Disordered" evidence="4">
    <location>
        <begin position="524"/>
        <end position="564"/>
    </location>
</feature>
<dbReference type="SUPFAM" id="SSF57667">
    <property type="entry name" value="beta-beta-alpha zinc fingers"/>
    <property type="match status" value="1"/>
</dbReference>
<evidence type="ECO:0000256" key="4">
    <source>
        <dbReference type="SAM" id="MobiDB-lite"/>
    </source>
</evidence>
<dbReference type="InterPro" id="IPR036236">
    <property type="entry name" value="Znf_C2H2_sf"/>
</dbReference>
<feature type="compositionally biased region" description="Basic and acidic residues" evidence="4">
    <location>
        <begin position="1236"/>
        <end position="1252"/>
    </location>
</feature>
<protein>
    <submittedName>
        <fullName evidence="6">Uncharacterized LOC116061676</fullName>
    </submittedName>
</protein>
<accession>A0A8C9YXD0</accession>
<feature type="compositionally biased region" description="Polar residues" evidence="4">
    <location>
        <begin position="124"/>
        <end position="156"/>
    </location>
</feature>
<dbReference type="PROSITE" id="PS00028">
    <property type="entry name" value="ZINC_FINGER_C2H2_1"/>
    <property type="match status" value="1"/>
</dbReference>
<keyword evidence="1" id="KW-0479">Metal-binding</keyword>
<feature type="region of interest" description="Disordered" evidence="4">
    <location>
        <begin position="94"/>
        <end position="156"/>
    </location>
</feature>
<feature type="region of interest" description="Disordered" evidence="4">
    <location>
        <begin position="1213"/>
        <end position="1265"/>
    </location>
</feature>
<dbReference type="PANTHER" id="PTHR17614">
    <property type="entry name" value="ZINC FINGER-CONTAINING"/>
    <property type="match status" value="1"/>
</dbReference>
<sequence>MACYYIVISSTHLHDGQLRSIKGVFRGPIGTNSQRNTEEGDSSFYCELCDKQYVRHQQYDNHINSYDHHHKQRLKELKQREFYRALACRRQRRRREEKRELRRLQKHEERRTGECAPGSGPMFRSTTVAVEPANQTRPDSVQNWGDNNTSSAPLGTNPQTPLIQPFLPLDPALETRLLSNTQWAYDPMDTNSTQTTAAESCILNETQMDYNELTTNNTMNTNINTTKTRHFNKIPWAHNYLSNPITPNNIPTTATSTATNGSIFNTTTVTNFSKTIAPAITTNTADIGVNSGRAVCGPSVQSVRSRVRPVSFSLPKRSCVLLHQSAAVFIQAGRGSGLSGKQEGVMAQEKVKDPGEKVTDQQLKSPVSADVDVVGVGHSDTGNQRGVDIKTAIQHSEAGTNMPPERGTGGLSGTGAQVSLFNRNVIRVEDFVISGNGAQHSLCNVNGTGAQVGRESGTGAHHCLNSWTPAQISDSVSTVDAKDSVCRDSEAETHDDVAYRTELNPTQELKDLLCPATNQQKSISGVLNDTKESSIQTQPKESSFSPSNGAKGSTSLPTNRPKEPFCRVLSRDGSRVLLWPSEMVSYTKTLPSISYSINPLLYDFRAHNRAKEVGEEKKGGLEEGRERIKPSVIKQPDCQQRQEAMEGGREVKIDEREEGRQAGNPMEPVAHCSGGGAVLARCGCRDESALKCVPVSAECHLAPMLGLQKTGRKRRRKRRGGVRRGMRKRGRRKRGEETERGRRIISRVSENQMFEGRGDERLKREGSEKEERREKGLLSNPAVHRLVGGREKKMRGEERRIRGDQSERERAGRNDEKRGALLSNLPVNRCNRCNQLCLQVKREASKHQSQQSASGWGQGLRKLLCRGAACNSVISPVSGSVIETPCCPAITPELAQNDRETGEIHKNTQAGKHEGQSHEEQRNLSKTEIRAVQDAKENVCNLVISGVSFPCREAARESEMCLVPTPHRETACDPAISLVPAPFRGTAVSQRQTIPAASSHPALGLAPSCSAQQPETRPRMRSACADMTLPGDAISMSKRVETSGKRKTESPEAGETPKKKRKRGRRQTRRVVCVLRQERACGGLKAGLGVDEDATKLNKTGTLLDNFLGSPEGDRTEKNTDCHFLSGMKHRLCHETNNSEGTFTCNSADKLKHHNTCDDRKGGNCDADDYSQFISDASVDEQKRMCWTEKPLSDCHTCSTPSDRSQCDKKCNRDGKHDATHDNPHVKHNPSCGGSETDKDEDHSRDRVDKRRSANGSDNPTCNTMDTPVDSFTRCTNETHADHCQCENKPAKSEKMANDADKTAAFSGQTAAQSQSSDCNDCSKCKTNGTCHHTCDYNLTNNKRGLSEEDESKPVCLSESADDYQTCSGIDPGNADGCDDINGGQRDYRDSNHVTDCNHCAHVVVENSARGATEAVALVSVRTEQREAERDAERERKEEEERQMERKKVKEKQKEWEREWVRRKEKEREDRERRKEIDFEHLYTEKRPRFPHALPPQCIPLHAPLLLPPSLSSSSSFSFRHTIIQHHLSLLPPPSHLPVHSYPHLLPSFSPHLSPLTLNPPPAPPPPPPHPPLHPSFYSASPIPFLDGPRSISLSNRVSSHAESPSVSLSPAPSCCHALTGVVLEIDSLKVHSPIFPRQPLSAR</sequence>
<evidence type="ECO:0000313" key="6">
    <source>
        <dbReference type="Ensembl" id="ENSSLUP00000030899.1"/>
    </source>
</evidence>
<gene>
    <name evidence="6" type="primary">LOC116061676</name>
</gene>
<feature type="compositionally biased region" description="Basic and acidic residues" evidence="4">
    <location>
        <begin position="756"/>
        <end position="776"/>
    </location>
</feature>
<dbReference type="GeneTree" id="ENSGT00940000160909"/>
<dbReference type="Ensembl" id="ENSSLUT00000031889.1">
    <property type="protein sequence ID" value="ENSSLUP00000030899.1"/>
    <property type="gene ID" value="ENSSLUG00000013817.1"/>
</dbReference>
<feature type="compositionally biased region" description="Basic and acidic residues" evidence="4">
    <location>
        <begin position="788"/>
        <end position="819"/>
    </location>
</feature>
<dbReference type="Proteomes" id="UP000694568">
    <property type="component" value="Unplaced"/>
</dbReference>
<evidence type="ECO:0000313" key="7">
    <source>
        <dbReference type="Proteomes" id="UP000694568"/>
    </source>
</evidence>
<dbReference type="PANTHER" id="PTHR17614:SF13">
    <property type="entry name" value="ZINC FINGER PROTEIN 804A"/>
    <property type="match status" value="1"/>
</dbReference>
<name>A0A8C9YXD0_SANLU</name>
<evidence type="ECO:0000256" key="1">
    <source>
        <dbReference type="ARBA" id="ARBA00022723"/>
    </source>
</evidence>
<evidence type="ECO:0000256" key="2">
    <source>
        <dbReference type="ARBA" id="ARBA00022771"/>
    </source>
</evidence>
<keyword evidence="7" id="KW-1185">Reference proteome</keyword>